<dbReference type="SUPFAM" id="SSF49299">
    <property type="entry name" value="PKD domain"/>
    <property type="match status" value="1"/>
</dbReference>
<evidence type="ECO:0000259" key="6">
    <source>
        <dbReference type="PROSITE" id="PS50093"/>
    </source>
</evidence>
<dbReference type="PROSITE" id="PS51257">
    <property type="entry name" value="PROKAR_LIPOPROTEIN"/>
    <property type="match status" value="1"/>
</dbReference>
<dbReference type="InterPro" id="IPR011658">
    <property type="entry name" value="PA14_dom"/>
</dbReference>
<keyword evidence="2 4" id="KW-0479">Metal-binding</keyword>
<dbReference type="InterPro" id="IPR009056">
    <property type="entry name" value="Cyt_c-like_dom"/>
</dbReference>
<dbReference type="SUPFAM" id="SSF50965">
    <property type="entry name" value="Galactose oxidase, central domain"/>
    <property type="match status" value="1"/>
</dbReference>
<dbReference type="InterPro" id="IPR036909">
    <property type="entry name" value="Cyt_c-like_dom_sf"/>
</dbReference>
<feature type="domain" description="PA14" evidence="8">
    <location>
        <begin position="764"/>
        <end position="906"/>
    </location>
</feature>
<dbReference type="Gene3D" id="2.130.10.80">
    <property type="entry name" value="Galactose oxidase/kelch, beta-propeller"/>
    <property type="match status" value="1"/>
</dbReference>
<dbReference type="InterPro" id="IPR015919">
    <property type="entry name" value="Cadherin-like_sf"/>
</dbReference>
<dbReference type="SUPFAM" id="SSF49313">
    <property type="entry name" value="Cadherin-like"/>
    <property type="match status" value="2"/>
</dbReference>
<gene>
    <name evidence="9" type="ORF">KAK11_01140</name>
</gene>
<dbReference type="Pfam" id="PF09118">
    <property type="entry name" value="GO-like_E_set"/>
    <property type="match status" value="1"/>
</dbReference>
<dbReference type="SMART" id="SM00089">
    <property type="entry name" value="PKD"/>
    <property type="match status" value="2"/>
</dbReference>
<dbReference type="InterPro" id="IPR037293">
    <property type="entry name" value="Gal_Oxidase_central_sf"/>
</dbReference>
<keyword evidence="1 4" id="KW-0349">Heme</keyword>
<name>A0ABS5DS93_9BURK</name>
<evidence type="ECO:0000256" key="4">
    <source>
        <dbReference type="PROSITE-ProRule" id="PRU00433"/>
    </source>
</evidence>
<dbReference type="Pfam" id="PF05345">
    <property type="entry name" value="He_PIG"/>
    <property type="match status" value="2"/>
</dbReference>
<evidence type="ECO:0000313" key="9">
    <source>
        <dbReference type="EMBL" id="MBQ0933914.1"/>
    </source>
</evidence>
<feature type="domain" description="Cytochrome c" evidence="7">
    <location>
        <begin position="1466"/>
        <end position="1592"/>
    </location>
</feature>
<dbReference type="Pfam" id="PF01344">
    <property type="entry name" value="Kelch_1"/>
    <property type="match status" value="1"/>
</dbReference>
<dbReference type="Gene3D" id="3.90.182.10">
    <property type="entry name" value="Toxin - Anthrax Protective Antigen,domain 1"/>
    <property type="match status" value="2"/>
</dbReference>
<dbReference type="InterPro" id="IPR011045">
    <property type="entry name" value="N2O_reductase_N"/>
</dbReference>
<dbReference type="SUPFAM" id="SSF81296">
    <property type="entry name" value="E set domains"/>
    <property type="match status" value="1"/>
</dbReference>
<dbReference type="Pfam" id="PF07691">
    <property type="entry name" value="PA14"/>
    <property type="match status" value="2"/>
</dbReference>
<keyword evidence="10" id="KW-1185">Reference proteome</keyword>
<dbReference type="Gene3D" id="2.130.10.10">
    <property type="entry name" value="YVTN repeat-like/Quinoprotein amine dehydrogenase"/>
    <property type="match status" value="2"/>
</dbReference>
<keyword evidence="3 4" id="KW-0408">Iron</keyword>
<accession>A0ABS5DS93</accession>
<dbReference type="SUPFAM" id="SSF50974">
    <property type="entry name" value="Nitrous oxide reductase, N-terminal domain"/>
    <property type="match status" value="1"/>
</dbReference>
<feature type="domain" description="Cytochrome c" evidence="7">
    <location>
        <begin position="1608"/>
        <end position="1712"/>
    </location>
</feature>
<evidence type="ECO:0000256" key="5">
    <source>
        <dbReference type="SAM" id="MobiDB-lite"/>
    </source>
</evidence>
<dbReference type="Proteomes" id="UP000672097">
    <property type="component" value="Unassembled WGS sequence"/>
</dbReference>
<feature type="region of interest" description="Disordered" evidence="5">
    <location>
        <begin position="28"/>
        <end position="61"/>
    </location>
</feature>
<dbReference type="SUPFAM" id="SSF56988">
    <property type="entry name" value="Anthrax protective antigen"/>
    <property type="match status" value="2"/>
</dbReference>
<evidence type="ECO:0000259" key="7">
    <source>
        <dbReference type="PROSITE" id="PS51007"/>
    </source>
</evidence>
<dbReference type="RefSeq" id="WP_210805319.1">
    <property type="nucleotide sequence ID" value="NZ_JAGQDG010000001.1"/>
</dbReference>
<dbReference type="PANTHER" id="PTHR32208:SF68">
    <property type="entry name" value="GALACTOSE OXIDASE"/>
    <property type="match status" value="1"/>
</dbReference>
<dbReference type="Pfam" id="PF18911">
    <property type="entry name" value="PKD_4"/>
    <property type="match status" value="1"/>
</dbReference>
<protein>
    <submittedName>
        <fullName evidence="9">DUF1929 domain-containing protein</fullName>
    </submittedName>
</protein>
<dbReference type="InterPro" id="IPR011043">
    <property type="entry name" value="Gal_Oxase/kelch_b-propeller"/>
</dbReference>
<proteinExistence type="predicted"/>
<dbReference type="InterPro" id="IPR015943">
    <property type="entry name" value="WD40/YVTN_repeat-like_dom_sf"/>
</dbReference>
<evidence type="ECO:0000313" key="10">
    <source>
        <dbReference type="Proteomes" id="UP000672097"/>
    </source>
</evidence>
<reference evidence="9 10" key="1">
    <citation type="submission" date="2021-04" db="EMBL/GenBank/DDBJ databases">
        <title>The genome sequence of type strain Ideonella paludis KCTC 32238.</title>
        <authorList>
            <person name="Liu Y."/>
        </authorList>
    </citation>
    <scope>NUCLEOTIDE SEQUENCE [LARGE SCALE GENOMIC DNA]</scope>
    <source>
        <strain evidence="9 10">KCTC 32238</strain>
    </source>
</reference>
<dbReference type="PROSITE" id="PS51820">
    <property type="entry name" value="PA14"/>
    <property type="match status" value="2"/>
</dbReference>
<feature type="domain" description="PKD" evidence="6">
    <location>
        <begin position="1030"/>
        <end position="1079"/>
    </location>
</feature>
<evidence type="ECO:0000256" key="1">
    <source>
        <dbReference type="ARBA" id="ARBA00022617"/>
    </source>
</evidence>
<evidence type="ECO:0000259" key="8">
    <source>
        <dbReference type="PROSITE" id="PS51820"/>
    </source>
</evidence>
<dbReference type="PROSITE" id="PS50093">
    <property type="entry name" value="PKD"/>
    <property type="match status" value="1"/>
</dbReference>
<dbReference type="CDD" id="cd02851">
    <property type="entry name" value="E_set_GO_C"/>
    <property type="match status" value="1"/>
</dbReference>
<dbReference type="CDD" id="cd00146">
    <property type="entry name" value="PKD"/>
    <property type="match status" value="1"/>
</dbReference>
<dbReference type="Pfam" id="PF21419">
    <property type="entry name" value="RoxA-like_Cyt-c"/>
    <property type="match status" value="1"/>
</dbReference>
<dbReference type="PANTHER" id="PTHR32208">
    <property type="entry name" value="SECRETED PROTEIN-RELATED"/>
    <property type="match status" value="1"/>
</dbReference>
<dbReference type="InterPro" id="IPR013783">
    <property type="entry name" value="Ig-like_fold"/>
</dbReference>
<dbReference type="SMART" id="SM00758">
    <property type="entry name" value="PA14"/>
    <property type="match status" value="2"/>
</dbReference>
<dbReference type="Gene3D" id="2.60.40.10">
    <property type="entry name" value="Immunoglobulins"/>
    <property type="match status" value="3"/>
</dbReference>
<evidence type="ECO:0000256" key="2">
    <source>
        <dbReference type="ARBA" id="ARBA00022723"/>
    </source>
</evidence>
<feature type="domain" description="PA14" evidence="8">
    <location>
        <begin position="620"/>
        <end position="758"/>
    </location>
</feature>
<dbReference type="InterPro" id="IPR000601">
    <property type="entry name" value="PKD_dom"/>
</dbReference>
<dbReference type="InterPro" id="IPR037524">
    <property type="entry name" value="PA14/GLEYA"/>
</dbReference>
<dbReference type="InterPro" id="IPR015202">
    <property type="entry name" value="GO-like_E_set"/>
</dbReference>
<dbReference type="SMART" id="SM00612">
    <property type="entry name" value="Kelch"/>
    <property type="match status" value="2"/>
</dbReference>
<dbReference type="InterPro" id="IPR022409">
    <property type="entry name" value="PKD/Chitinase_dom"/>
</dbReference>
<comment type="caution">
    <text evidence="9">The sequence shown here is derived from an EMBL/GenBank/DDBJ whole genome shotgun (WGS) entry which is preliminary data.</text>
</comment>
<sequence length="1741" mass="181429">MNRWSRAPLWAAVYGVLLALTACGGGGGSEVEEPAASVDPDERRAPTAARSPLNAQTAATARWSAPTKLSLVPSSGSVLPNGKVLLWSANNPMSFGGGGSTYTTVYDPVSNTASDRLVQETGHAMFCTGTTLLADGRLLVNGGSDSAATSIYDLNANSWSRGGEMNIPRGYQANTLLQDGSVLTFGGSWSGGTGGKHGEVWSSGSGWRTLSGMRIDSTLTSDGPWGGDSHYWLVPAGNGKVLHPGPGVRMHWLDTAGTGATTYIGDRTDPSVQGGADGPSVAGNLVMYDIGRALKTGGVHKLGTPARNNAFVIEFDKGVSVRKVANMAFQRVYHNSVVLPDGRVVVIGGQTFEASFTDNDSVMSAEIWDPTTETFTTLPSAMSVPRNYHSIAMLLPDGRVLSAGGGLCGGCAANHADLQLLSPPYLFNADGSAAQRPVIQTAPSTVKYGSVVNVAMSGAVTDFAMVRLGATTHTVNNDQRRVPLVSASIGNNIYSVQIPSNPGWLLPGPWMLFAMDANGVPSVAKIVTISADGVPLIQPVPSRSTDAYSPVSFNVNATASQPGFNYSATGLPPGVTIDKTTGVVSGAPTAGGTYTVTVRAANSNGVTSTTFEWVVTGASSQGSGLIGRYFNGQALGGTAVYLRTENVDFAWSAAPAPGVAVNDFSVEWSGQLQAPTSGTYQFQTISDDGVRLTLNNASLIDNWVSHATTTNTSGSVQLLAGQRVPISLKYFNGNASGTVRLLWKKPGATGFEVVPAEVLFGDLSIATGLRATYFNNTTLSGVPVLSRVETPNFDWGLGSPGPNVQPDGFSVRWQGSIVISTSGDYEFRTEADDGVRMWGGGIVDPVINRWTSPGAVVGDTVGPVALAAGQLVPLTLEYFDQDKAAVVRLLWKTPGSSTFVPVPANNLLSTLANAAPVVPAMTNREGLRGVPDTLTITARDPEAQPLVYTASGLPPGMSIAADGVISGTPTVSGVYSVIVVATDPARMAGEASFTWTIKEPLAEVDPIEAPPILAGQTANYRPVVKGAGSVEYLWQFGDGSADPAAATSPNADHTFTTPGLYVVNLIIRSTVDGSRKTVTFRQAVTTPVTAKAPLASTNILIEPRTDVAPRLWVLSPDNNTVSVFELPSMNRLGEVSTGGTGPTSLGLVPNGPVVIVNQTSGNLALIDQNSGGISGSLPTPRGSRPYGIVFSPLGDFAYVSLEATGQVVKYDLTGAAVGTVTVGGNPRHLSISADGSRLFVSRFTTALQPGEATGKVRGDLNGVKTGGEVIEVSTAAFTTQRRIVLQHSDKLDTSVTGSGVPNYLAAAVIAPDGKSAWVPSKQDNIGRGMLRSAQQLDFQNSVRAISSRIDLTANQEDYAARVDHDNAGLASAAAFHPTGAYLFVALETTREVAVVDPVGRRELFRINVGRAPQGLTLSADGRTLYVQNFMDRSVSVVDLSPLVRNGLLESKPITTASTVVTEALPANVLLGKQLFYDAKDTRLARDGYLSCAVCHADGADDGRVWDFTGFGEGLRNTVDLRGKAGAQGFQHWSGNFDEIQDFEGQIRNFAQGSGLMSYNDFYGGTRSTPLGDRKTGLSTDLDALAAYVKSLTTPVDSPWRQADGNLTATAQLGRQTYINAQCASCHATPGFPGSATPLRDVGTLKASSGNRLGAALTGIDVPSLAGVWASAPYLHDGSAATLEDAVRAHTKNTIQPPAGEMAQLVEYLRQINADSGAQAQAAARAKAASTGTGGLKKGGGG</sequence>
<dbReference type="Gene3D" id="1.10.760.10">
    <property type="entry name" value="Cytochrome c-like domain"/>
    <property type="match status" value="2"/>
</dbReference>
<dbReference type="InterPro" id="IPR035986">
    <property type="entry name" value="PKD_dom_sf"/>
</dbReference>
<dbReference type="SUPFAM" id="SSF46626">
    <property type="entry name" value="Cytochrome c"/>
    <property type="match status" value="2"/>
</dbReference>
<evidence type="ECO:0000256" key="3">
    <source>
        <dbReference type="ARBA" id="ARBA00023004"/>
    </source>
</evidence>
<dbReference type="InterPro" id="IPR006652">
    <property type="entry name" value="Kelch_1"/>
</dbReference>
<dbReference type="EMBL" id="JAGQDG010000001">
    <property type="protein sequence ID" value="MBQ0933914.1"/>
    <property type="molecule type" value="Genomic_DNA"/>
</dbReference>
<dbReference type="InterPro" id="IPR014756">
    <property type="entry name" value="Ig_E-set"/>
</dbReference>
<organism evidence="9 10">
    <name type="scientific">Ideonella paludis</name>
    <dbReference type="NCBI Taxonomy" id="1233411"/>
    <lineage>
        <taxon>Bacteria</taxon>
        <taxon>Pseudomonadati</taxon>
        <taxon>Pseudomonadota</taxon>
        <taxon>Betaproteobacteria</taxon>
        <taxon>Burkholderiales</taxon>
        <taxon>Sphaerotilaceae</taxon>
        <taxon>Ideonella</taxon>
    </lineage>
</organism>
<dbReference type="PROSITE" id="PS51007">
    <property type="entry name" value="CYTC"/>
    <property type="match status" value="2"/>
</dbReference>